<dbReference type="PANTHER" id="PTHR45348:SF2">
    <property type="entry name" value="ZINC-TYPE ALCOHOL DEHYDROGENASE-LIKE PROTEIN C2E1P3.01"/>
    <property type="match status" value="1"/>
</dbReference>
<evidence type="ECO:0000259" key="3">
    <source>
        <dbReference type="Pfam" id="PF00107"/>
    </source>
</evidence>
<dbReference type="AlphaFoldDB" id="A0AAD4PS06"/>
<sequence length="365" mass="39910">MTSIMATSTQHAIFVKDIGKPLVYGERPIPEPPKGYILIKVLSTMLLPHDTYGRDQGLFIGERLPYILGTNIAGVVEKLGDDVTSFKIGDHVFGQGNPVYPTPDSAGLQEYAILDSEAAAKIPEGVEIDDAVSFPVNATTSFEALFHPENGFGFPLPFTDTSIFPRANKNIDPATQTVVIIGGGSNVGKLAIQFANIARIGRIITVASIRNKTSLLSLGATHIIDRHDTPESIAKQIHDIVQRENITHVYDCVSWEFSLALSIVSKTDASKILTLHPAKSGVALAQEQGFDKCQVQFVAGGNEFLRPLLKPFWKYLPLWVKEGKIVIPKYRVIEGFDLELIESALDDYRDGSPVLPAVVHPQARK</sequence>
<organism evidence="5 6">
    <name type="scientific">Talaromyces proteolyticus</name>
    <dbReference type="NCBI Taxonomy" id="1131652"/>
    <lineage>
        <taxon>Eukaryota</taxon>
        <taxon>Fungi</taxon>
        <taxon>Dikarya</taxon>
        <taxon>Ascomycota</taxon>
        <taxon>Pezizomycotina</taxon>
        <taxon>Eurotiomycetes</taxon>
        <taxon>Eurotiomycetidae</taxon>
        <taxon>Eurotiales</taxon>
        <taxon>Trichocomaceae</taxon>
        <taxon>Talaromyces</taxon>
        <taxon>Talaromyces sect. Bacilispori</taxon>
    </lineage>
</organism>
<dbReference type="Proteomes" id="UP001201262">
    <property type="component" value="Unassembled WGS sequence"/>
</dbReference>
<evidence type="ECO:0000256" key="2">
    <source>
        <dbReference type="ARBA" id="ARBA00023002"/>
    </source>
</evidence>
<dbReference type="Pfam" id="PF08240">
    <property type="entry name" value="ADH_N"/>
    <property type="match status" value="1"/>
</dbReference>
<dbReference type="PANTHER" id="PTHR45348">
    <property type="entry name" value="HYPOTHETICAL OXIDOREDUCTASE (EUROFUNG)"/>
    <property type="match status" value="1"/>
</dbReference>
<evidence type="ECO:0000313" key="5">
    <source>
        <dbReference type="EMBL" id="KAH8690175.1"/>
    </source>
</evidence>
<comment type="caution">
    <text evidence="5">The sequence shown here is derived from an EMBL/GenBank/DDBJ whole genome shotgun (WGS) entry which is preliminary data.</text>
</comment>
<reference evidence="5" key="1">
    <citation type="submission" date="2021-12" db="EMBL/GenBank/DDBJ databases">
        <title>Convergent genome expansion in fungi linked to evolution of root-endophyte symbiosis.</title>
        <authorList>
            <consortium name="DOE Joint Genome Institute"/>
            <person name="Ke Y.-H."/>
            <person name="Bonito G."/>
            <person name="Liao H.-L."/>
            <person name="Looney B."/>
            <person name="Rojas-Flechas A."/>
            <person name="Nash J."/>
            <person name="Hameed K."/>
            <person name="Schadt C."/>
            <person name="Martin F."/>
            <person name="Crous P.W."/>
            <person name="Miettinen O."/>
            <person name="Magnuson J.K."/>
            <person name="Labbe J."/>
            <person name="Jacobson D."/>
            <person name="Doktycz M.J."/>
            <person name="Veneault-Fourrey C."/>
            <person name="Kuo A."/>
            <person name="Mondo S."/>
            <person name="Calhoun S."/>
            <person name="Riley R."/>
            <person name="Ohm R."/>
            <person name="LaButti K."/>
            <person name="Andreopoulos B."/>
            <person name="Pangilinan J."/>
            <person name="Nolan M."/>
            <person name="Tritt A."/>
            <person name="Clum A."/>
            <person name="Lipzen A."/>
            <person name="Daum C."/>
            <person name="Barry K."/>
            <person name="Grigoriev I.V."/>
            <person name="Vilgalys R."/>
        </authorList>
    </citation>
    <scope>NUCLEOTIDE SEQUENCE</scope>
    <source>
        <strain evidence="5">PMI_201</strain>
    </source>
</reference>
<gene>
    <name evidence="5" type="ORF">BGW36DRAFT_390331</name>
</gene>
<dbReference type="InterPro" id="IPR013154">
    <property type="entry name" value="ADH-like_N"/>
</dbReference>
<keyword evidence="2" id="KW-0560">Oxidoreductase</keyword>
<proteinExistence type="inferred from homology"/>
<name>A0AAD4PS06_9EURO</name>
<dbReference type="Pfam" id="PF00107">
    <property type="entry name" value="ADH_zinc_N"/>
    <property type="match status" value="1"/>
</dbReference>
<dbReference type="InterPro" id="IPR047122">
    <property type="entry name" value="Trans-enoyl_RdTase-like"/>
</dbReference>
<feature type="domain" description="Alcohol dehydrogenase-like C-terminal" evidence="3">
    <location>
        <begin position="187"/>
        <end position="254"/>
    </location>
</feature>
<dbReference type="Gene3D" id="3.40.50.720">
    <property type="entry name" value="NAD(P)-binding Rossmann-like Domain"/>
    <property type="match status" value="1"/>
</dbReference>
<dbReference type="SUPFAM" id="SSF51735">
    <property type="entry name" value="NAD(P)-binding Rossmann-fold domains"/>
    <property type="match status" value="1"/>
</dbReference>
<feature type="domain" description="Alcohol dehydrogenase-like N-terminal" evidence="4">
    <location>
        <begin position="34"/>
        <end position="124"/>
    </location>
</feature>
<dbReference type="Gene3D" id="3.90.180.10">
    <property type="entry name" value="Medium-chain alcohol dehydrogenases, catalytic domain"/>
    <property type="match status" value="1"/>
</dbReference>
<accession>A0AAD4PS06</accession>
<evidence type="ECO:0000259" key="4">
    <source>
        <dbReference type="Pfam" id="PF08240"/>
    </source>
</evidence>
<keyword evidence="6" id="KW-1185">Reference proteome</keyword>
<dbReference type="InterPro" id="IPR011032">
    <property type="entry name" value="GroES-like_sf"/>
</dbReference>
<protein>
    <submittedName>
        <fullName evidence="5">Chaperonin 10-like protein</fullName>
    </submittedName>
</protein>
<dbReference type="CDD" id="cd08249">
    <property type="entry name" value="enoyl_reductase_like"/>
    <property type="match status" value="1"/>
</dbReference>
<dbReference type="RefSeq" id="XP_046066458.1">
    <property type="nucleotide sequence ID" value="XM_046217468.1"/>
</dbReference>
<dbReference type="InterPro" id="IPR036291">
    <property type="entry name" value="NAD(P)-bd_dom_sf"/>
</dbReference>
<dbReference type="GO" id="GO:0016651">
    <property type="term" value="F:oxidoreductase activity, acting on NAD(P)H"/>
    <property type="evidence" value="ECO:0007669"/>
    <property type="project" value="InterPro"/>
</dbReference>
<comment type="similarity">
    <text evidence="1">Belongs to the zinc-containing alcohol dehydrogenase family.</text>
</comment>
<evidence type="ECO:0000313" key="6">
    <source>
        <dbReference type="Proteomes" id="UP001201262"/>
    </source>
</evidence>
<dbReference type="GeneID" id="70247755"/>
<dbReference type="SUPFAM" id="SSF50129">
    <property type="entry name" value="GroES-like"/>
    <property type="match status" value="1"/>
</dbReference>
<dbReference type="EMBL" id="JAJTJA010000014">
    <property type="protein sequence ID" value="KAH8690175.1"/>
    <property type="molecule type" value="Genomic_DNA"/>
</dbReference>
<dbReference type="InterPro" id="IPR013149">
    <property type="entry name" value="ADH-like_C"/>
</dbReference>
<evidence type="ECO:0000256" key="1">
    <source>
        <dbReference type="ARBA" id="ARBA00008072"/>
    </source>
</evidence>